<evidence type="ECO:0000259" key="1">
    <source>
        <dbReference type="Pfam" id="PF07179"/>
    </source>
</evidence>
<feature type="domain" description="SseB protein N-terminal" evidence="1">
    <location>
        <begin position="16"/>
        <end position="127"/>
    </location>
</feature>
<protein>
    <submittedName>
        <fullName evidence="3">Enhanced serine sensitivity protein SseB C-terminal domain-containing protein</fullName>
    </submittedName>
</protein>
<feature type="domain" description="SseB protein C-terminal" evidence="2">
    <location>
        <begin position="147"/>
        <end position="251"/>
    </location>
</feature>
<dbReference type="Proteomes" id="UP001064632">
    <property type="component" value="Chromosome"/>
</dbReference>
<sequence length="268" mass="29218">MKIEMTQDCPDNSALEALMMKACAEPAWRPAFYRQLLESRVLVLVPDKPIVPNAQGNDVIRFVQWRRVDGQSAIPFFTSAKTLFDAIPQGAKCLVLEVPTFLALTRGALLHLNPHSEFNLELTPDDVGGLLTTGTIGKTEAFRLETKREVVVSAVTETPTAMLEALGKLFSQFPTVEKAYLTQLKGLYEGGEPSLLLGIEMAGDAEPVAQATGMVVRDTYCGSLKIDVTVIREDPTAMPASTFNGIAPFYDCCTAPLWVVSPPTRTPQ</sequence>
<dbReference type="EMBL" id="CP104694">
    <property type="protein sequence ID" value="UXI66123.1"/>
    <property type="molecule type" value="Genomic_DNA"/>
</dbReference>
<evidence type="ECO:0000313" key="4">
    <source>
        <dbReference type="Proteomes" id="UP001064632"/>
    </source>
</evidence>
<reference evidence="3" key="1">
    <citation type="submission" date="2022-09" db="EMBL/GenBank/DDBJ databases">
        <title>Tahibacter sp. nov., isolated from a fresh water.</title>
        <authorList>
            <person name="Baek J.H."/>
            <person name="Lee J.K."/>
            <person name="Kim J.M."/>
            <person name="Jeon C.O."/>
        </authorList>
    </citation>
    <scope>NUCLEOTIDE SEQUENCE</scope>
    <source>
        <strain evidence="3">W38</strain>
    </source>
</reference>
<organism evidence="3 4">
    <name type="scientific">Tahibacter amnicola</name>
    <dbReference type="NCBI Taxonomy" id="2976241"/>
    <lineage>
        <taxon>Bacteria</taxon>
        <taxon>Pseudomonadati</taxon>
        <taxon>Pseudomonadota</taxon>
        <taxon>Gammaproteobacteria</taxon>
        <taxon>Lysobacterales</taxon>
        <taxon>Rhodanobacteraceae</taxon>
        <taxon>Tahibacter</taxon>
    </lineage>
</organism>
<accession>A0ABY6B7Q2</accession>
<evidence type="ECO:0000313" key="3">
    <source>
        <dbReference type="EMBL" id="UXI66123.1"/>
    </source>
</evidence>
<keyword evidence="4" id="KW-1185">Reference proteome</keyword>
<proteinExistence type="predicted"/>
<evidence type="ECO:0000259" key="2">
    <source>
        <dbReference type="Pfam" id="PF14581"/>
    </source>
</evidence>
<dbReference type="InterPro" id="IPR027945">
    <property type="entry name" value="SseB_C"/>
</dbReference>
<dbReference type="Pfam" id="PF07179">
    <property type="entry name" value="SseB"/>
    <property type="match status" value="1"/>
</dbReference>
<dbReference type="Pfam" id="PF14581">
    <property type="entry name" value="SseB_C"/>
    <property type="match status" value="1"/>
</dbReference>
<dbReference type="RefSeq" id="WP_261693108.1">
    <property type="nucleotide sequence ID" value="NZ_CP104694.1"/>
</dbReference>
<name>A0ABY6B7Q2_9GAMM</name>
<gene>
    <name evidence="3" type="ORF">N4264_15350</name>
</gene>
<dbReference type="InterPro" id="IPR009839">
    <property type="entry name" value="SseB_N"/>
</dbReference>